<sequence>MRWLAWLAAVPSVALAASWPETPVPAETQVSSVAKRIVYNGMDMHASVFDSREHSADILAFYRKAWGDKVVVNKMGGSQVIAHREGDYFTTVEVADVGDGSKGKIGVVDLATAPKHPELGKGFAQPEGTKVFNDIAYPDDPVPARTVAMSNGLSAGQNVEYFREHLLADGWKAADDNRCASTSCVLSYERGSGKMTMVVVQDRDDHSQIVINVQDPNGVTP</sequence>
<accession>A0ABX7H0K7</accession>
<evidence type="ECO:0000313" key="2">
    <source>
        <dbReference type="EMBL" id="QRN55741.1"/>
    </source>
</evidence>
<dbReference type="Proteomes" id="UP000663181">
    <property type="component" value="Chromosome"/>
</dbReference>
<keyword evidence="1" id="KW-0732">Signal</keyword>
<organism evidence="2 3">
    <name type="scientific">Dyella caseinilytica</name>
    <dbReference type="NCBI Taxonomy" id="1849581"/>
    <lineage>
        <taxon>Bacteria</taxon>
        <taxon>Pseudomonadati</taxon>
        <taxon>Pseudomonadota</taxon>
        <taxon>Gammaproteobacteria</taxon>
        <taxon>Lysobacterales</taxon>
        <taxon>Rhodanobacteraceae</taxon>
        <taxon>Dyella</taxon>
    </lineage>
</organism>
<protein>
    <submittedName>
        <fullName evidence="2">Uncharacterized protein</fullName>
    </submittedName>
</protein>
<gene>
    <name evidence="2" type="ORF">ISN74_03045</name>
</gene>
<keyword evidence="3" id="KW-1185">Reference proteome</keyword>
<feature type="signal peptide" evidence="1">
    <location>
        <begin position="1"/>
        <end position="16"/>
    </location>
</feature>
<evidence type="ECO:0000256" key="1">
    <source>
        <dbReference type="SAM" id="SignalP"/>
    </source>
</evidence>
<proteinExistence type="predicted"/>
<name>A0ABX7H0K7_9GAMM</name>
<feature type="chain" id="PRO_5045894615" evidence="1">
    <location>
        <begin position="17"/>
        <end position="221"/>
    </location>
</feature>
<evidence type="ECO:0000313" key="3">
    <source>
        <dbReference type="Proteomes" id="UP000663181"/>
    </source>
</evidence>
<reference evidence="2 3" key="1">
    <citation type="submission" date="2020-10" db="EMBL/GenBank/DDBJ databases">
        <title>Phylogeny of dyella-like bacteria.</title>
        <authorList>
            <person name="Fu J."/>
        </authorList>
    </citation>
    <scope>NUCLEOTIDE SEQUENCE [LARGE SCALE GENOMIC DNA]</scope>
    <source>
        <strain evidence="2 3">DHOB09</strain>
    </source>
</reference>
<dbReference type="EMBL" id="CP064030">
    <property type="protein sequence ID" value="QRN55741.1"/>
    <property type="molecule type" value="Genomic_DNA"/>
</dbReference>